<evidence type="ECO:0000259" key="7">
    <source>
        <dbReference type="PROSITE" id="PS50203"/>
    </source>
</evidence>
<keyword evidence="4" id="KW-0788">Thiol protease</keyword>
<evidence type="ECO:0000256" key="6">
    <source>
        <dbReference type="SAM" id="MobiDB-lite"/>
    </source>
</evidence>
<dbReference type="InterPro" id="IPR051297">
    <property type="entry name" value="PalB/RIM13"/>
</dbReference>
<name>A0A9P3UNH5_LYOSH</name>
<dbReference type="SUPFAM" id="SSF116846">
    <property type="entry name" value="MIT domain"/>
    <property type="match status" value="1"/>
</dbReference>
<dbReference type="InterPro" id="IPR036213">
    <property type="entry name" value="Calpain_III_sf"/>
</dbReference>
<dbReference type="GO" id="GO:0004198">
    <property type="term" value="F:calcium-dependent cysteine-type endopeptidase activity"/>
    <property type="evidence" value="ECO:0007669"/>
    <property type="project" value="InterPro"/>
</dbReference>
<dbReference type="OrthoDB" id="167576at2759"/>
<evidence type="ECO:0000256" key="1">
    <source>
        <dbReference type="ARBA" id="ARBA00010193"/>
    </source>
</evidence>
<evidence type="ECO:0000313" key="9">
    <source>
        <dbReference type="Proteomes" id="UP001063166"/>
    </source>
</evidence>
<keyword evidence="2" id="KW-0645">Protease</keyword>
<dbReference type="Gene3D" id="2.60.120.380">
    <property type="match status" value="2"/>
</dbReference>
<dbReference type="SMART" id="SM00230">
    <property type="entry name" value="CysPc"/>
    <property type="match status" value="1"/>
</dbReference>
<dbReference type="SUPFAM" id="SSF49758">
    <property type="entry name" value="Calpain large subunit, middle domain (domain III)"/>
    <property type="match status" value="3"/>
</dbReference>
<organism evidence="8 9">
    <name type="scientific">Lyophyllum shimeji</name>
    <name type="common">Hon-shimeji</name>
    <name type="synonym">Tricholoma shimeji</name>
    <dbReference type="NCBI Taxonomy" id="47721"/>
    <lineage>
        <taxon>Eukaryota</taxon>
        <taxon>Fungi</taxon>
        <taxon>Dikarya</taxon>
        <taxon>Basidiomycota</taxon>
        <taxon>Agaricomycotina</taxon>
        <taxon>Agaricomycetes</taxon>
        <taxon>Agaricomycetidae</taxon>
        <taxon>Agaricales</taxon>
        <taxon>Tricholomatineae</taxon>
        <taxon>Lyophyllaceae</taxon>
        <taxon>Lyophyllum</taxon>
    </lineage>
</organism>
<feature type="region of interest" description="Disordered" evidence="6">
    <location>
        <begin position="141"/>
        <end position="162"/>
    </location>
</feature>
<evidence type="ECO:0000256" key="5">
    <source>
        <dbReference type="PROSITE-ProRule" id="PRU00239"/>
    </source>
</evidence>
<accession>A0A9P3UNH5</accession>
<dbReference type="InterPro" id="IPR038765">
    <property type="entry name" value="Papain-like_cys_pep_sf"/>
</dbReference>
<evidence type="ECO:0000256" key="3">
    <source>
        <dbReference type="ARBA" id="ARBA00022801"/>
    </source>
</evidence>
<dbReference type="InterPro" id="IPR022683">
    <property type="entry name" value="Calpain_III"/>
</dbReference>
<dbReference type="GO" id="GO:0006508">
    <property type="term" value="P:proteolysis"/>
    <property type="evidence" value="ECO:0007669"/>
    <property type="project" value="UniProtKB-KW"/>
</dbReference>
<keyword evidence="9" id="KW-1185">Reference proteome</keyword>
<gene>
    <name evidence="8" type="primary">RIM13</name>
    <name evidence="8" type="ORF">LshimejAT787_0409060</name>
</gene>
<dbReference type="Pfam" id="PF00648">
    <property type="entry name" value="Peptidase_C2"/>
    <property type="match status" value="1"/>
</dbReference>
<dbReference type="PANTHER" id="PTHR46143">
    <property type="entry name" value="CALPAIN-7"/>
    <property type="match status" value="1"/>
</dbReference>
<dbReference type="PANTHER" id="PTHR46143:SF1">
    <property type="entry name" value="CALPAIN-7"/>
    <property type="match status" value="1"/>
</dbReference>
<comment type="caution">
    <text evidence="8">The sequence shown here is derived from an EMBL/GenBank/DDBJ whole genome shotgun (WGS) entry which is preliminary data.</text>
</comment>
<dbReference type="AlphaFoldDB" id="A0A9P3UNH5"/>
<sequence>MSKANRPVDHEADLTYSKAAKAELSRHYDPAFRLYVKSAELYLHLSRSGSDSTSAQVTKWKANAGKALQRAEKIKAFVDKQAPQRDVATDLTSTQSNVNLTPVGIDHFSTQEQAYVLRKGGSVNGLFFPLWDAPVDSNASLGPTAYEDPDGQPKLSAEQAKVSPVWRRLPPSTKTLRNHEHGRIFPREIVQHVVTDCSVCASISVLLEHSKRFNSNLAETAVHRASSGRYDIKVLFNGAWRRIGKYSILLVLSRTRVLIQEVVDDRLPYHPVDGRLMCMSVLSPNGGSAGAEPILWPSILEKGYMKLLGGYDFPGSNSSIDLHAIAGWIPEHMEIEGPNFEQEKSWDRILEGFLTGRCVLTLGTGTKTRASWLEVELLPSHSYAVIDVIEENGARVLTVLDTSVSQNAAKQAKESSTLQIPWSDVLNIFDGIYLSWDPSWWPKSVTFHGIWKRKGQDDPSSTQQVHLRFAKRSPAVEQEIWVLLTRHVTDSSRTSDFISLKVEVEDELRSTSSVTDQTTIAAKGTYTNSSHVLVRTRVLASQPSGLLSIFTSYDGDATEIGFTLSVFASSDLDIAWDETVPIPPHTKRIEGVLTSKNAGGNCTYPTFMLNPQYQLQIRPRPTGSASQGTTKARVALTMQASRDMPINVSLAYSQGGRIDELVENELAASSGAYSYGLARVTKEISPGDYNVILSAFEPRYTGPFSLKIDSSLPFELRPIPQEDAGMYTKVVRGAWKRDTAVGGPTSDQYSKNPIFEIDVPTSSQLKIRLQLLRPYTPTLLNITIFPSSPDGSLRRHITTSGAYNDSISGVATPQVSLLVYTTVAGVKVTQRADA</sequence>
<reference evidence="8" key="1">
    <citation type="submission" date="2022-07" db="EMBL/GenBank/DDBJ databases">
        <title>The genome of Lyophyllum shimeji provides insight into the initial evolution of ectomycorrhizal fungal genome.</title>
        <authorList>
            <person name="Kobayashi Y."/>
            <person name="Shibata T."/>
            <person name="Hirakawa H."/>
            <person name="Shigenobu S."/>
            <person name="Nishiyama T."/>
            <person name="Yamada A."/>
            <person name="Hasebe M."/>
            <person name="Kawaguchi M."/>
        </authorList>
    </citation>
    <scope>NUCLEOTIDE SEQUENCE</scope>
    <source>
        <strain evidence="8">AT787</strain>
    </source>
</reference>
<evidence type="ECO:0000256" key="2">
    <source>
        <dbReference type="ARBA" id="ARBA00022670"/>
    </source>
</evidence>
<evidence type="ECO:0000313" key="8">
    <source>
        <dbReference type="EMBL" id="GLB37855.1"/>
    </source>
</evidence>
<comment type="caution">
    <text evidence="5">Lacks conserved residue(s) required for the propagation of feature annotation.</text>
</comment>
<dbReference type="EMBL" id="BRPK01000004">
    <property type="protein sequence ID" value="GLB37855.1"/>
    <property type="molecule type" value="Genomic_DNA"/>
</dbReference>
<comment type="similarity">
    <text evidence="1">Belongs to the peptidase C2 family. PalB/RIM13 subfamily.</text>
</comment>
<dbReference type="Proteomes" id="UP001063166">
    <property type="component" value="Unassembled WGS sequence"/>
</dbReference>
<dbReference type="Gene3D" id="1.20.58.80">
    <property type="entry name" value="Phosphotransferase system, lactose/cellobiose-type IIA subunit"/>
    <property type="match status" value="1"/>
</dbReference>
<keyword evidence="3" id="KW-0378">Hydrolase</keyword>
<feature type="domain" description="Calpain catalytic" evidence="7">
    <location>
        <begin position="166"/>
        <end position="482"/>
    </location>
</feature>
<dbReference type="InterPro" id="IPR036181">
    <property type="entry name" value="MIT_dom_sf"/>
</dbReference>
<protein>
    <submittedName>
        <fullName evidence="8">Peptidase C2 family protein</fullName>
    </submittedName>
</protein>
<dbReference type="PROSITE" id="PS50203">
    <property type="entry name" value="CALPAIN_CAT"/>
    <property type="match status" value="1"/>
</dbReference>
<proteinExistence type="inferred from homology"/>
<evidence type="ECO:0000256" key="4">
    <source>
        <dbReference type="ARBA" id="ARBA00022807"/>
    </source>
</evidence>
<dbReference type="SUPFAM" id="SSF54001">
    <property type="entry name" value="Cysteine proteinases"/>
    <property type="match status" value="1"/>
</dbReference>
<dbReference type="SMART" id="SM00720">
    <property type="entry name" value="calpain_III"/>
    <property type="match status" value="1"/>
</dbReference>
<dbReference type="InterPro" id="IPR001300">
    <property type="entry name" value="Peptidase_C2_calpain_cat"/>
</dbReference>